<accession>A0A7H1B266</accession>
<proteinExistence type="inferred from homology"/>
<dbReference type="AlphaFoldDB" id="A0A7H1B266"/>
<dbReference type="Gene3D" id="1.10.10.2840">
    <property type="entry name" value="PucR C-terminal helix-turn-helix domain"/>
    <property type="match status" value="1"/>
</dbReference>
<evidence type="ECO:0000256" key="1">
    <source>
        <dbReference type="ARBA" id="ARBA00006754"/>
    </source>
</evidence>
<dbReference type="Pfam" id="PF17853">
    <property type="entry name" value="GGDEF_2"/>
    <property type="match status" value="1"/>
</dbReference>
<dbReference type="InterPro" id="IPR051448">
    <property type="entry name" value="CdaR-like_regulators"/>
</dbReference>
<keyword evidence="6" id="KW-1185">Reference proteome</keyword>
<comment type="similarity">
    <text evidence="1">Belongs to the CdaR family.</text>
</comment>
<dbReference type="InterPro" id="IPR042070">
    <property type="entry name" value="PucR_C-HTH_sf"/>
</dbReference>
<gene>
    <name evidence="5" type="ORF">IAG42_03740</name>
</gene>
<evidence type="ECO:0000313" key="5">
    <source>
        <dbReference type="EMBL" id="QNS02821.1"/>
    </source>
</evidence>
<dbReference type="EMBL" id="CP061281">
    <property type="protein sequence ID" value="QNS02821.1"/>
    <property type="molecule type" value="Genomic_DNA"/>
</dbReference>
<feature type="domain" description="CdaR GGDEF-like" evidence="4">
    <location>
        <begin position="179"/>
        <end position="284"/>
    </location>
</feature>
<feature type="domain" description="PucR C-terminal helix-turn-helix" evidence="2">
    <location>
        <begin position="335"/>
        <end position="392"/>
    </location>
</feature>
<dbReference type="Proteomes" id="UP000516428">
    <property type="component" value="Chromosome"/>
</dbReference>
<dbReference type="PANTHER" id="PTHR33744">
    <property type="entry name" value="CARBOHYDRATE DIACID REGULATOR"/>
    <property type="match status" value="1"/>
</dbReference>
<evidence type="ECO:0000313" key="6">
    <source>
        <dbReference type="Proteomes" id="UP000516428"/>
    </source>
</evidence>
<evidence type="ECO:0000259" key="2">
    <source>
        <dbReference type="Pfam" id="PF13556"/>
    </source>
</evidence>
<evidence type="ECO:0000259" key="3">
    <source>
        <dbReference type="Pfam" id="PF14361"/>
    </source>
</evidence>
<dbReference type="PANTHER" id="PTHR33744:SF1">
    <property type="entry name" value="DNA-BINDING TRANSCRIPTIONAL ACTIVATOR ADER"/>
    <property type="match status" value="1"/>
</dbReference>
<reference evidence="5 6" key="1">
    <citation type="submission" date="2020-09" db="EMBL/GenBank/DDBJ databases">
        <title>A novel species.</title>
        <authorList>
            <person name="Gao J."/>
        </authorList>
    </citation>
    <scope>NUCLEOTIDE SEQUENCE [LARGE SCALE GENOMIC DNA]</scope>
    <source>
        <strain evidence="5 6">CRXT-Y-14</strain>
    </source>
</reference>
<dbReference type="InterPro" id="IPR041522">
    <property type="entry name" value="CdaR_GGDEF"/>
</dbReference>
<name>A0A7H1B266_9ACTN</name>
<dbReference type="RefSeq" id="WP_188335576.1">
    <property type="nucleotide sequence ID" value="NZ_CP061281.1"/>
</dbReference>
<dbReference type="InterPro" id="IPR025751">
    <property type="entry name" value="RsbRD_N_dom"/>
</dbReference>
<evidence type="ECO:0000259" key="4">
    <source>
        <dbReference type="Pfam" id="PF17853"/>
    </source>
</evidence>
<feature type="domain" description="RsbT co-antagonist protein RsbRD N-terminal" evidence="3">
    <location>
        <begin position="24"/>
        <end position="164"/>
    </location>
</feature>
<organism evidence="5 6">
    <name type="scientific">Streptomyces xanthii</name>
    <dbReference type="NCBI Taxonomy" id="2768069"/>
    <lineage>
        <taxon>Bacteria</taxon>
        <taxon>Bacillati</taxon>
        <taxon>Actinomycetota</taxon>
        <taxon>Actinomycetes</taxon>
        <taxon>Kitasatosporales</taxon>
        <taxon>Streptomycetaceae</taxon>
        <taxon>Streptomyces</taxon>
    </lineage>
</organism>
<dbReference type="Pfam" id="PF13556">
    <property type="entry name" value="HTH_30"/>
    <property type="match status" value="1"/>
</dbReference>
<dbReference type="Pfam" id="PF14361">
    <property type="entry name" value="RsbRD_N"/>
    <property type="match status" value="1"/>
</dbReference>
<dbReference type="InterPro" id="IPR025736">
    <property type="entry name" value="PucR_C-HTH_dom"/>
</dbReference>
<sequence>MGDRGAVGAALPAELVAWAGRQLPGLTDAVCARVRERIDLYRRDDVVPAADLHRSVDVNLRFVVRGLADPDHTPDLAAPSETGRRRAHQRAPLPEVLRCYRIACAMLWDLMLGHVRAEGDARTLDALVDASSTLWRLSDEHALALTEAYRAATAELLTAQQRRRSALVEALFTGQLVLDSGAWEVGKLLGLPLDTDLVVVAAENSGLAEESLIGVERRLAEIGVVSAWQLTPTLQTGVVALRVEQHAAALKTLRDAATARTGVSPAYRSLSDTPRALHLARSALAGVPVGTAEVRSFSGSPLAALIAYDPDEGRRLAREVLGPVLELPAEDRDPLLRTLEVFVEQSGSADEAARLLHCHPNTVRYRLGRIRELTGRSLGDPRALAELVTAVDAVRLSRPVRRSP</sequence>
<protein>
    <submittedName>
        <fullName evidence="5">Helix-turn-helix domain-containing protein</fullName>
    </submittedName>
</protein>
<dbReference type="KEGG" id="sxn:IAG42_03740"/>